<dbReference type="EMBL" id="BNJG01000003">
    <property type="protein sequence ID" value="GHO58310.1"/>
    <property type="molecule type" value="Genomic_DNA"/>
</dbReference>
<proteinExistence type="predicted"/>
<sequence length="121" mass="13966">METVSIVYMGRLREAISLSDTLLTWEALMKTHIREGILYRNHHQRYYLWEPGVPDNQLLTCTSGCPLAIWLNQAWVAGHVEGDGEDYWLFVIGGGKFRLSEHMNRESRYFGHLPRSKNATG</sequence>
<reference evidence="1 2" key="1">
    <citation type="journal article" date="2021" name="Int. J. Syst. Evol. Microbiol.">
        <title>Reticulibacter mediterranei gen. nov., sp. nov., within the new family Reticulibacteraceae fam. nov., and Ktedonospora formicarum gen. nov., sp. nov., Ktedonobacter robiniae sp. nov., Dictyobacter formicarum sp. nov. and Dictyobacter arantiisoli sp. nov., belonging to the class Ktedonobacteria.</title>
        <authorList>
            <person name="Yabe S."/>
            <person name="Zheng Y."/>
            <person name="Wang C.M."/>
            <person name="Sakai Y."/>
            <person name="Abe K."/>
            <person name="Yokota A."/>
            <person name="Donadio S."/>
            <person name="Cavaletti L."/>
            <person name="Monciardini P."/>
        </authorList>
    </citation>
    <scope>NUCLEOTIDE SEQUENCE [LARGE SCALE GENOMIC DNA]</scope>
    <source>
        <strain evidence="1 2">SOSP1-30</strain>
    </source>
</reference>
<organism evidence="1 2">
    <name type="scientific">Ktedonobacter robiniae</name>
    <dbReference type="NCBI Taxonomy" id="2778365"/>
    <lineage>
        <taxon>Bacteria</taxon>
        <taxon>Bacillati</taxon>
        <taxon>Chloroflexota</taxon>
        <taxon>Ktedonobacteria</taxon>
        <taxon>Ktedonobacterales</taxon>
        <taxon>Ktedonobacteraceae</taxon>
        <taxon>Ktedonobacter</taxon>
    </lineage>
</organism>
<evidence type="ECO:0000313" key="2">
    <source>
        <dbReference type="Proteomes" id="UP000654345"/>
    </source>
</evidence>
<name>A0ABQ3V0Z9_9CHLR</name>
<protein>
    <submittedName>
        <fullName evidence="1">Uncharacterized protein</fullName>
    </submittedName>
</protein>
<comment type="caution">
    <text evidence="1">The sequence shown here is derived from an EMBL/GenBank/DDBJ whole genome shotgun (WGS) entry which is preliminary data.</text>
</comment>
<keyword evidence="2" id="KW-1185">Reference proteome</keyword>
<accession>A0ABQ3V0Z9</accession>
<gene>
    <name evidence="1" type="ORF">KSB_67850</name>
</gene>
<evidence type="ECO:0000313" key="1">
    <source>
        <dbReference type="EMBL" id="GHO58310.1"/>
    </source>
</evidence>
<dbReference type="Proteomes" id="UP000654345">
    <property type="component" value="Unassembled WGS sequence"/>
</dbReference>